<dbReference type="AlphaFoldDB" id="A0AAN9W1Y0"/>
<organism evidence="2 3">
    <name type="scientific">Gryllus longicercus</name>
    <dbReference type="NCBI Taxonomy" id="2509291"/>
    <lineage>
        <taxon>Eukaryota</taxon>
        <taxon>Metazoa</taxon>
        <taxon>Ecdysozoa</taxon>
        <taxon>Arthropoda</taxon>
        <taxon>Hexapoda</taxon>
        <taxon>Insecta</taxon>
        <taxon>Pterygota</taxon>
        <taxon>Neoptera</taxon>
        <taxon>Polyneoptera</taxon>
        <taxon>Orthoptera</taxon>
        <taxon>Ensifera</taxon>
        <taxon>Gryllidea</taxon>
        <taxon>Grylloidea</taxon>
        <taxon>Gryllidae</taxon>
        <taxon>Gryllinae</taxon>
        <taxon>Gryllus</taxon>
    </lineage>
</organism>
<protein>
    <submittedName>
        <fullName evidence="2">Uncharacterized protein</fullName>
    </submittedName>
</protein>
<keyword evidence="3" id="KW-1185">Reference proteome</keyword>
<name>A0AAN9W1Y0_9ORTH</name>
<sequence>MCSENSSGRSSSAAAAPESRRVSLAACEGPLEASWAVGSGCCGFRLDAVPLPWRLVALPAPRRTSFFLRGAAPALPENAFRGRGEEPQRAKQPRSGLPEIRPFGKQRRNAKRVKDSGLPSFGRNKDVDGKDVQCCAEFHTLSSPSRCVHGGGGGGGGFPRCVVEGSAGHLAHLTVTGCAIAAPPAPPPAAPWPLRRALRPRARQPLTQPTKRSAFSGCT</sequence>
<dbReference type="Proteomes" id="UP001378592">
    <property type="component" value="Unassembled WGS sequence"/>
</dbReference>
<evidence type="ECO:0000313" key="2">
    <source>
        <dbReference type="EMBL" id="KAK7868554.1"/>
    </source>
</evidence>
<comment type="caution">
    <text evidence="2">The sequence shown here is derived from an EMBL/GenBank/DDBJ whole genome shotgun (WGS) entry which is preliminary data.</text>
</comment>
<gene>
    <name evidence="2" type="ORF">R5R35_009452</name>
</gene>
<reference evidence="2 3" key="1">
    <citation type="submission" date="2024-03" db="EMBL/GenBank/DDBJ databases">
        <title>The genome assembly and annotation of the cricket Gryllus longicercus Weissman &amp; Gray.</title>
        <authorList>
            <person name="Szrajer S."/>
            <person name="Gray D."/>
            <person name="Ylla G."/>
        </authorList>
    </citation>
    <scope>NUCLEOTIDE SEQUENCE [LARGE SCALE GENOMIC DNA]</scope>
    <source>
        <strain evidence="2">DAG 2021-001</strain>
        <tissue evidence="2">Whole body minus gut</tissue>
    </source>
</reference>
<evidence type="ECO:0000313" key="3">
    <source>
        <dbReference type="Proteomes" id="UP001378592"/>
    </source>
</evidence>
<feature type="region of interest" description="Disordered" evidence="1">
    <location>
        <begin position="77"/>
        <end position="123"/>
    </location>
</feature>
<accession>A0AAN9W1Y0</accession>
<evidence type="ECO:0000256" key="1">
    <source>
        <dbReference type="SAM" id="MobiDB-lite"/>
    </source>
</evidence>
<feature type="compositionally biased region" description="Basic and acidic residues" evidence="1">
    <location>
        <begin position="80"/>
        <end position="89"/>
    </location>
</feature>
<proteinExistence type="predicted"/>
<dbReference type="EMBL" id="JAZDUA010000091">
    <property type="protein sequence ID" value="KAK7868554.1"/>
    <property type="molecule type" value="Genomic_DNA"/>
</dbReference>